<dbReference type="GO" id="GO:0003677">
    <property type="term" value="F:DNA binding"/>
    <property type="evidence" value="ECO:0007669"/>
    <property type="project" value="UniProtKB-KW"/>
</dbReference>
<dbReference type="InterPro" id="IPR002559">
    <property type="entry name" value="Transposase_11"/>
</dbReference>
<evidence type="ECO:0000256" key="5">
    <source>
        <dbReference type="ARBA" id="ARBA00023172"/>
    </source>
</evidence>
<dbReference type="Pfam" id="PF01609">
    <property type="entry name" value="DDE_Tnp_1"/>
    <property type="match status" value="1"/>
</dbReference>
<evidence type="ECO:0000313" key="9">
    <source>
        <dbReference type="Proteomes" id="UP000178724"/>
    </source>
</evidence>
<dbReference type="InterPro" id="IPR047959">
    <property type="entry name" value="Transpos_IS5"/>
</dbReference>
<comment type="caution">
    <text evidence="8">The sequence shown here is derived from an EMBL/GenBank/DDBJ whole genome shotgun (WGS) entry which is preliminary data.</text>
</comment>
<dbReference type="GO" id="GO:0004803">
    <property type="term" value="F:transposase activity"/>
    <property type="evidence" value="ECO:0007669"/>
    <property type="project" value="InterPro"/>
</dbReference>
<dbReference type="InterPro" id="IPR008490">
    <property type="entry name" value="Transposase_InsH_N"/>
</dbReference>
<dbReference type="AlphaFoldDB" id="A0A1F4Q3C5"/>
<gene>
    <name evidence="8" type="ORF">A2625_05730</name>
</gene>
<keyword evidence="5" id="KW-0233">DNA recombination</keyword>
<protein>
    <recommendedName>
        <fullName evidence="10">Transposase</fullName>
    </recommendedName>
</protein>
<evidence type="ECO:0000259" key="6">
    <source>
        <dbReference type="Pfam" id="PF01609"/>
    </source>
</evidence>
<dbReference type="Pfam" id="PF05598">
    <property type="entry name" value="DUF772"/>
    <property type="match status" value="1"/>
</dbReference>
<dbReference type="PANTHER" id="PTHR35604:SF2">
    <property type="entry name" value="TRANSPOSASE INSH FOR INSERTION SEQUENCE ELEMENT IS5A-RELATED"/>
    <property type="match status" value="1"/>
</dbReference>
<keyword evidence="4" id="KW-0238">DNA-binding</keyword>
<feature type="domain" description="Transposase IS4-like" evidence="6">
    <location>
        <begin position="140"/>
        <end position="329"/>
    </location>
</feature>
<proteinExistence type="inferred from homology"/>
<evidence type="ECO:0000259" key="7">
    <source>
        <dbReference type="Pfam" id="PF05598"/>
    </source>
</evidence>
<feature type="domain" description="Transposase InsH N-terminal" evidence="7">
    <location>
        <begin position="27"/>
        <end position="113"/>
    </location>
</feature>
<evidence type="ECO:0000256" key="3">
    <source>
        <dbReference type="ARBA" id="ARBA00022578"/>
    </source>
</evidence>
<comment type="function">
    <text evidence="1">Involved in the transposition of the insertion sequence IS5.</text>
</comment>
<dbReference type="EMBL" id="METM01000011">
    <property type="protein sequence ID" value="OGB90380.1"/>
    <property type="molecule type" value="Genomic_DNA"/>
</dbReference>
<evidence type="ECO:0000256" key="2">
    <source>
        <dbReference type="ARBA" id="ARBA00010075"/>
    </source>
</evidence>
<comment type="similarity">
    <text evidence="2">Belongs to the transposase 11 family.</text>
</comment>
<accession>A0A1F4Q3C5</accession>
<reference evidence="8 9" key="1">
    <citation type="journal article" date="2016" name="Nat. Commun.">
        <title>Thousands of microbial genomes shed light on interconnected biogeochemical processes in an aquifer system.</title>
        <authorList>
            <person name="Anantharaman K."/>
            <person name="Brown C.T."/>
            <person name="Hug L.A."/>
            <person name="Sharon I."/>
            <person name="Castelle C.J."/>
            <person name="Probst A.J."/>
            <person name="Thomas B.C."/>
            <person name="Singh A."/>
            <person name="Wilkins M.J."/>
            <person name="Karaoz U."/>
            <person name="Brodie E.L."/>
            <person name="Williams K.H."/>
            <person name="Hubbard S.S."/>
            <person name="Banfield J.F."/>
        </authorList>
    </citation>
    <scope>NUCLEOTIDE SEQUENCE [LARGE SCALE GENOMIC DNA]</scope>
</reference>
<dbReference type="GO" id="GO:0006313">
    <property type="term" value="P:DNA transposition"/>
    <property type="evidence" value="ECO:0007669"/>
    <property type="project" value="InterPro"/>
</dbReference>
<dbReference type="NCBIfam" id="NF033581">
    <property type="entry name" value="transpos_IS5_4"/>
    <property type="match status" value="1"/>
</dbReference>
<organism evidence="8 9">
    <name type="scientific">candidate division WOR-1 bacterium RIFCSPHIGHO2_01_FULL_53_15</name>
    <dbReference type="NCBI Taxonomy" id="1802564"/>
    <lineage>
        <taxon>Bacteria</taxon>
        <taxon>Bacillati</taxon>
        <taxon>Saganbacteria</taxon>
    </lineage>
</organism>
<evidence type="ECO:0000256" key="4">
    <source>
        <dbReference type="ARBA" id="ARBA00023125"/>
    </source>
</evidence>
<name>A0A1F4Q3C5_UNCSA</name>
<dbReference type="Proteomes" id="UP000178724">
    <property type="component" value="Unassembled WGS sequence"/>
</dbReference>
<evidence type="ECO:0000313" key="8">
    <source>
        <dbReference type="EMBL" id="OGB90380.1"/>
    </source>
</evidence>
<sequence>MFKELKGFGGNLFEAEFAKNVRANYASHILVKLSDFDWSFIREEVKDYYSKTGQHAFDPVLMFKILFLKEAMQLNSDYQLEELINLHILFRFFLNVSFDDQLPDRSTIVVFRNILVEKSVFDKFFHRIVLYAQEKGFLKDCLGAADSTVIEAKVNLSRWAKKKEDENDKDYIDRNSPDKDAAFGAKGEKKFYGYKSHQITDVQSGLVVAALTTPANVHDVKPFPDLLALGKALLQESFLAITGDKAYGGRAKEIFDLGLIDFVIPKDNQDFEKKWKESNDDYVYARSMRCMVEVPFAVGKRSYRLKRSRYWGELKTHAQSLLTYMAYNLKKIFAVPLPTETAA</sequence>
<dbReference type="PANTHER" id="PTHR35604">
    <property type="entry name" value="TRANSPOSASE INSH FOR INSERTION SEQUENCE ELEMENT IS5A-RELATED"/>
    <property type="match status" value="1"/>
</dbReference>
<evidence type="ECO:0000256" key="1">
    <source>
        <dbReference type="ARBA" id="ARBA00003544"/>
    </source>
</evidence>
<keyword evidence="3" id="KW-0815">Transposition</keyword>
<evidence type="ECO:0008006" key="10">
    <source>
        <dbReference type="Google" id="ProtNLM"/>
    </source>
</evidence>